<organism evidence="1 2">
    <name type="scientific">Brevibacterium marinum</name>
    <dbReference type="NCBI Taxonomy" id="418643"/>
    <lineage>
        <taxon>Bacteria</taxon>
        <taxon>Bacillati</taxon>
        <taxon>Actinomycetota</taxon>
        <taxon>Actinomycetes</taxon>
        <taxon>Micrococcales</taxon>
        <taxon>Brevibacteriaceae</taxon>
        <taxon>Brevibacterium</taxon>
    </lineage>
</organism>
<reference evidence="1 2" key="1">
    <citation type="submission" date="2020-03" db="EMBL/GenBank/DDBJ databases">
        <title>Sequencing the genomes of 1000 actinobacteria strains.</title>
        <authorList>
            <person name="Klenk H.-P."/>
        </authorList>
    </citation>
    <scope>NUCLEOTIDE SEQUENCE [LARGE SCALE GENOMIC DNA]</scope>
    <source>
        <strain evidence="1 2">DSM 18964</strain>
    </source>
</reference>
<sequence>MATKAMNVAAIESTLGEPWATTRARLEAAGGESASHKELADALYPQFDGVVDKHGWWVQGAVVAYEQEIGRRVPGQRADGTFDVAVSRTVAGDRDDVITRFAFLISGGALGDVGLESEPRTSRTEKRSFWRANLEDGTKFEASAEPKTATTGSQNGEDETLLVLTVSKMPSAEALEERRSVLKDLVRRV</sequence>
<dbReference type="AlphaFoldDB" id="A0A846RVW5"/>
<name>A0A846RVW5_9MICO</name>
<dbReference type="Proteomes" id="UP000576792">
    <property type="component" value="Unassembled WGS sequence"/>
</dbReference>
<comment type="caution">
    <text evidence="1">The sequence shown here is derived from an EMBL/GenBank/DDBJ whole genome shotgun (WGS) entry which is preliminary data.</text>
</comment>
<accession>A0A846RVW5</accession>
<proteinExistence type="predicted"/>
<protein>
    <submittedName>
        <fullName evidence="1">Uncharacterized protein</fullName>
    </submittedName>
</protein>
<dbReference type="EMBL" id="JAATJN010000001">
    <property type="protein sequence ID" value="NJC58344.1"/>
    <property type="molecule type" value="Genomic_DNA"/>
</dbReference>
<keyword evidence="2" id="KW-1185">Reference proteome</keyword>
<gene>
    <name evidence="1" type="ORF">BKA07_003379</name>
</gene>
<evidence type="ECO:0000313" key="2">
    <source>
        <dbReference type="Proteomes" id="UP000576792"/>
    </source>
</evidence>
<dbReference type="RefSeq" id="WP_167952057.1">
    <property type="nucleotide sequence ID" value="NZ_BAAAPQ010000008.1"/>
</dbReference>
<evidence type="ECO:0000313" key="1">
    <source>
        <dbReference type="EMBL" id="NJC58344.1"/>
    </source>
</evidence>